<dbReference type="EMBL" id="MIGC01002120">
    <property type="protein sequence ID" value="PHJ21636.1"/>
    <property type="molecule type" value="Genomic_DNA"/>
</dbReference>
<organism evidence="1 2">
    <name type="scientific">Cystoisospora suis</name>
    <dbReference type="NCBI Taxonomy" id="483139"/>
    <lineage>
        <taxon>Eukaryota</taxon>
        <taxon>Sar</taxon>
        <taxon>Alveolata</taxon>
        <taxon>Apicomplexa</taxon>
        <taxon>Conoidasida</taxon>
        <taxon>Coccidia</taxon>
        <taxon>Eucoccidiorida</taxon>
        <taxon>Eimeriorina</taxon>
        <taxon>Sarcocystidae</taxon>
        <taxon>Cystoisospora</taxon>
    </lineage>
</organism>
<accession>A0A2C6L1A0</accession>
<proteinExistence type="predicted"/>
<comment type="caution">
    <text evidence="1">The sequence shown here is derived from an EMBL/GenBank/DDBJ whole genome shotgun (WGS) entry which is preliminary data.</text>
</comment>
<dbReference type="Proteomes" id="UP000221165">
    <property type="component" value="Unassembled WGS sequence"/>
</dbReference>
<keyword evidence="2" id="KW-1185">Reference proteome</keyword>
<dbReference type="VEuPathDB" id="ToxoDB:CSUI_004517"/>
<dbReference type="RefSeq" id="XP_067923317.1">
    <property type="nucleotide sequence ID" value="XM_068064708.1"/>
</dbReference>
<evidence type="ECO:0000313" key="2">
    <source>
        <dbReference type="Proteomes" id="UP000221165"/>
    </source>
</evidence>
<dbReference type="AlphaFoldDB" id="A0A2C6L1A0"/>
<sequence>MQKKERRKYHVGCVLFLLHPLVDRRRGERRECFCGLRRMKVIENMRPSSNSISAA</sequence>
<gene>
    <name evidence="1" type="ORF">CSUI_004517</name>
</gene>
<dbReference type="GeneID" id="94427919"/>
<evidence type="ECO:0000313" key="1">
    <source>
        <dbReference type="EMBL" id="PHJ21636.1"/>
    </source>
</evidence>
<protein>
    <submittedName>
        <fullName evidence="1">Uncharacterized protein</fullName>
    </submittedName>
</protein>
<reference evidence="1 2" key="1">
    <citation type="journal article" date="2017" name="Int. J. Parasitol.">
        <title>The genome of the protozoan parasite Cystoisospora suis and a reverse vaccinology approach to identify vaccine candidates.</title>
        <authorList>
            <person name="Palmieri N."/>
            <person name="Shrestha A."/>
            <person name="Ruttkowski B."/>
            <person name="Beck T."/>
            <person name="Vogl C."/>
            <person name="Tomley F."/>
            <person name="Blake D.P."/>
            <person name="Joachim A."/>
        </authorList>
    </citation>
    <scope>NUCLEOTIDE SEQUENCE [LARGE SCALE GENOMIC DNA]</scope>
    <source>
        <strain evidence="1 2">Wien I</strain>
    </source>
</reference>
<name>A0A2C6L1A0_9APIC</name>